<dbReference type="PANTHER" id="PTHR11559">
    <property type="entry name" value="CARBOXYLESTERASE"/>
    <property type="match status" value="1"/>
</dbReference>
<organism evidence="2 3">
    <name type="scientific">Gnomoniopsis smithogilvyi</name>
    <dbReference type="NCBI Taxonomy" id="1191159"/>
    <lineage>
        <taxon>Eukaryota</taxon>
        <taxon>Fungi</taxon>
        <taxon>Dikarya</taxon>
        <taxon>Ascomycota</taxon>
        <taxon>Pezizomycotina</taxon>
        <taxon>Sordariomycetes</taxon>
        <taxon>Sordariomycetidae</taxon>
        <taxon>Diaporthales</taxon>
        <taxon>Gnomoniaceae</taxon>
        <taxon>Gnomoniopsis</taxon>
    </lineage>
</organism>
<dbReference type="InterPro" id="IPR029058">
    <property type="entry name" value="AB_hydrolase_fold"/>
</dbReference>
<name>A0A9W9CVM0_9PEZI</name>
<sequence>MAAAQPVLNQTEVQDASKNGPLCLAAREQEGFQYGSERQYMAEDCLNVGIFAPANATKASKLPVMFFIQGGGFSSNSNGNFNGSGLVEASGGNMIVVRTNYRVGILGFIGGTQVADGLGGAASNNGLRDIVAAAQFVQQHIEAFGGDPNHIVMSGDSSGAEAIDNLLASNNGTGWPGLFVGAAVESTGMYSTGQPVDRDSAFQNNINATGCLNATDAIQCMRDIPIAQFQSLLTSDGWGPQIDGEIVMAPHPQMYEQGRFQKIPVIYGATSNEAAATYIANTAADTDEDISSGLKSAVPSILNSTLDTIMSLYPASLNNLSFFGRDVSRPVNDSVWSGTGSQWQRDVAIKTELKQTCTAAFFSDMNAAEGNTANWHYRYNILDQTAGGFADQGLFTPHTSELYAIWGFNMTDGGDPGCFELEASDALSCVSGGKILQAYWISFIRTLDPNTYRLAGTPEWGSWSINTPNRMVFDNSDATLESMGNGVGEVAVAGYNQRQRCVGVVTPLAKAVAYGLGEGDVLPPFANGTREDPTLAVLNGTALVR</sequence>
<dbReference type="InterPro" id="IPR050309">
    <property type="entry name" value="Type-B_Carboxylest/Lipase"/>
</dbReference>
<gene>
    <name evidence="2" type="ORF">N0V93_006432</name>
</gene>
<evidence type="ECO:0000313" key="2">
    <source>
        <dbReference type="EMBL" id="KAJ4388970.1"/>
    </source>
</evidence>
<evidence type="ECO:0000259" key="1">
    <source>
        <dbReference type="Pfam" id="PF00135"/>
    </source>
</evidence>
<proteinExistence type="predicted"/>
<evidence type="ECO:0000313" key="3">
    <source>
        <dbReference type="Proteomes" id="UP001140453"/>
    </source>
</evidence>
<dbReference type="AlphaFoldDB" id="A0A9W9CVM0"/>
<dbReference type="SUPFAM" id="SSF53474">
    <property type="entry name" value="alpha/beta-Hydrolases"/>
    <property type="match status" value="1"/>
</dbReference>
<protein>
    <recommendedName>
        <fullName evidence="1">Carboxylesterase type B domain-containing protein</fullName>
    </recommendedName>
</protein>
<dbReference type="EMBL" id="JAPEVB010000004">
    <property type="protein sequence ID" value="KAJ4388970.1"/>
    <property type="molecule type" value="Genomic_DNA"/>
</dbReference>
<comment type="caution">
    <text evidence="2">The sequence shown here is derived from an EMBL/GenBank/DDBJ whole genome shotgun (WGS) entry which is preliminary data.</text>
</comment>
<dbReference type="Proteomes" id="UP001140453">
    <property type="component" value="Unassembled WGS sequence"/>
</dbReference>
<keyword evidence="3" id="KW-1185">Reference proteome</keyword>
<reference evidence="2" key="1">
    <citation type="submission" date="2022-10" db="EMBL/GenBank/DDBJ databases">
        <title>Tapping the CABI collections for fungal endophytes: first genome assemblies for Collariella, Neodidymelliopsis, Ascochyta clinopodiicola, Didymella pomorum, Didymosphaeria variabile, Neocosmospora piperis and Neocucurbitaria cava.</title>
        <authorList>
            <person name="Hill R."/>
        </authorList>
    </citation>
    <scope>NUCLEOTIDE SEQUENCE</scope>
    <source>
        <strain evidence="2">IMI 355082</strain>
    </source>
</reference>
<feature type="domain" description="Carboxylesterase type B" evidence="1">
    <location>
        <begin position="3"/>
        <end position="470"/>
    </location>
</feature>
<dbReference type="OrthoDB" id="408631at2759"/>
<accession>A0A9W9CVM0</accession>
<dbReference type="InterPro" id="IPR002018">
    <property type="entry name" value="CarbesteraseB"/>
</dbReference>
<dbReference type="Pfam" id="PF00135">
    <property type="entry name" value="COesterase"/>
    <property type="match status" value="1"/>
</dbReference>
<dbReference type="Gene3D" id="3.40.50.1820">
    <property type="entry name" value="alpha/beta hydrolase"/>
    <property type="match status" value="1"/>
</dbReference>